<dbReference type="Pfam" id="PF00334">
    <property type="entry name" value="NDK"/>
    <property type="match status" value="2"/>
</dbReference>
<dbReference type="GO" id="GO:0006228">
    <property type="term" value="P:UTP biosynthetic process"/>
    <property type="evidence" value="ECO:0007669"/>
    <property type="project" value="InterPro"/>
</dbReference>
<dbReference type="SUPFAM" id="SSF52540">
    <property type="entry name" value="P-loop containing nucleoside triphosphate hydrolases"/>
    <property type="match status" value="1"/>
</dbReference>
<dbReference type="PANTHER" id="PTHR46161">
    <property type="entry name" value="NUCLEOSIDE DIPHOSPHATE KINASE"/>
    <property type="match status" value="1"/>
</dbReference>
<dbReference type="GO" id="GO:0006183">
    <property type="term" value="P:GTP biosynthetic process"/>
    <property type="evidence" value="ECO:0007669"/>
    <property type="project" value="InterPro"/>
</dbReference>
<dbReference type="EMBL" id="LN714483">
    <property type="protein sequence ID" value="CEL67950.1"/>
    <property type="molecule type" value="Genomic_DNA"/>
</dbReference>
<organism evidence="9">
    <name type="scientific">Neospora caninum (strain Liverpool)</name>
    <dbReference type="NCBI Taxonomy" id="572307"/>
    <lineage>
        <taxon>Eukaryota</taxon>
        <taxon>Sar</taxon>
        <taxon>Alveolata</taxon>
        <taxon>Apicomplexa</taxon>
        <taxon>Conoidasida</taxon>
        <taxon>Coccidia</taxon>
        <taxon>Eucoccidiorida</taxon>
        <taxon>Eimeriorina</taxon>
        <taxon>Sarcocystidae</taxon>
        <taxon>Neospora</taxon>
    </lineage>
</organism>
<evidence type="ECO:0000259" key="8">
    <source>
        <dbReference type="SMART" id="SM00562"/>
    </source>
</evidence>
<dbReference type="InterPro" id="IPR034907">
    <property type="entry name" value="NDK-like_dom"/>
</dbReference>
<dbReference type="InterPro" id="IPR001564">
    <property type="entry name" value="Nucleoside_diP_kinase"/>
</dbReference>
<evidence type="ECO:0000256" key="6">
    <source>
        <dbReference type="PROSITE-ProRule" id="PRU00706"/>
    </source>
</evidence>
<dbReference type="Gene3D" id="3.40.50.300">
    <property type="entry name" value="P-loop containing nucleotide triphosphate hydrolases"/>
    <property type="match status" value="2"/>
</dbReference>
<dbReference type="InterPro" id="IPR036850">
    <property type="entry name" value="NDK-like_dom_sf"/>
</dbReference>
<dbReference type="SUPFAM" id="SSF54919">
    <property type="entry name" value="Nucleoside diphosphate kinase, NDK"/>
    <property type="match status" value="3"/>
</dbReference>
<protein>
    <submittedName>
        <fullName evidence="9">MGC78790 protein, related</fullName>
    </submittedName>
</protein>
<comment type="similarity">
    <text evidence="1 6 7">Belongs to the NDK family.</text>
</comment>
<dbReference type="GO" id="GO:0005524">
    <property type="term" value="F:ATP binding"/>
    <property type="evidence" value="ECO:0007669"/>
    <property type="project" value="UniProtKB-KW"/>
</dbReference>
<evidence type="ECO:0000256" key="4">
    <source>
        <dbReference type="ARBA" id="ARBA00022777"/>
    </source>
</evidence>
<dbReference type="CDD" id="cd22970">
    <property type="entry name" value="DD_NDKH5-like"/>
    <property type="match status" value="1"/>
</dbReference>
<feature type="domain" description="Nucleoside diphosphate kinase-like" evidence="8">
    <location>
        <begin position="295"/>
        <end position="433"/>
    </location>
</feature>
<sequence>MAVTHRGDGAVLLIFPEIMRTEKIPSIVDFLLDKDFDIIREKEFCFTHTEAARFFEETPASTERSVFISQVCSGLVRLQVLQHPEGLTVSRLLDVVGPEDVQEAKKAQESGHPNLRALFLPDDGFAGFYCSGCDWAFQRDMEFFFPCLDRCPVERTFAMIKPDAVAAGAFEQIRDEILDSGLDIICQRHLRLTETAVDAVYEEHKDKPFFDDLRLFLTGSDGVAVLILEGQAAIRRWTLLCGPADSARARRIAKGTLRARFGSDATQNAVHGSGSAAEVERAMRLFFTEPDFALERTFALIKPDGMAAAIRHSILEEIQKKRMQIICRKEFQLDKQGILQLYAAHHREPYFAELSEFLASGPVTALILMRVGAVAVWRDTVGVRKDLTAPPRGKSLRGLYSKNRLRNVVHASETRNQAEQSIAFFFPELPLYPIPQAEYINDYVFLKRAAPGKTIEREPVSRGTVPPTLQILISKGLEALCAVKPQGLAAVSYLADWLEKNARQQDVGRQLTVDPTEPPKRTIITVEEGKEMPHVLRDSLPRPPFFVRIVGGPLSGKQTLSKRIADETGFVALSFKDVAAKEIASKSALGQLLEPIVRVGEMPPASVEARLWKSAFLEHSGNNRVVITSSRLSLERAKSLDRELGGVPALVVFIGCPRELLVSRAAKAGALAHVEQIDESLQHLADVKEYYQRLGKVFVVDGALSAAEMFQQVRHLFLPVVTYLLAPPGLPSNEIAKELEGEDAKHVDVLSLLQDRARPVAVAHTLTSASAVCPLLVDNLRELQNQGNDQFVITDFPLTVKQMRFVEEQVPCTVRAVRIRASPTTLKALENAGNSSLKALETRRKAFRSQDMNAVFADLEARRVLQTVDCDVLRECPLAATSRSVGRRLLDLLSPLGPRATIVVGPPGYDAAPLALALSKYKKKALFLDCDALQTHALETGSCQTLPAMADPRTCARTVRAALHRMRSESAVLINLPRTWGDAELSSFDESVHVEQVVRVRGASQLDPASRPEDTEAQRRFLQIVTQYFNKKLKVIEVRNEADRSAEDLATEIVRGTQPSVVAVGAPPTIDTRDVAKSLCDILQYKILPDIEALVPSVARAEMRDLSQKKMKAVLDSPSLLAATVAKALKADAELQGCGCVLLGYPKTVEQASALLKHGVKLEKFVQVTISAEAVLQRLSENEDPPEVDQEELESSLNAYYVNEDSLSRFFEARGELVKLDGTSATLAEACAAAFRPRVVLFPSAHLHSSLARQVASAVAKTRHARVVDVAQFHVPETRKGAAPEEGVFRDLATAQPRDLAAHRNANAEATALLLAELRRSPSETLVVCGFPFAPLDSEAGVFAQLLQLQQACTIDGLVLLDLPAAAFDTLGCLPDLVETLALSVPQVVQHAYTVNDLLFSVLGENVKDKVRLTLRSDQTIKEIKATVKAQLGPAAELAATRAMN</sequence>
<keyword evidence="5" id="KW-0067">ATP-binding</keyword>
<evidence type="ECO:0000256" key="3">
    <source>
        <dbReference type="ARBA" id="ARBA00022741"/>
    </source>
</evidence>
<keyword evidence="4" id="KW-0418">Kinase</keyword>
<dbReference type="Pfam" id="PF00406">
    <property type="entry name" value="ADK"/>
    <property type="match status" value="2"/>
</dbReference>
<dbReference type="PRINTS" id="PR01243">
    <property type="entry name" value="NUCDPKINASE"/>
</dbReference>
<dbReference type="InterPro" id="IPR027417">
    <property type="entry name" value="P-loop_NTPase"/>
</dbReference>
<gene>
    <name evidence="9" type="ORF">BN1204_037320</name>
</gene>
<dbReference type="Gene3D" id="3.30.70.141">
    <property type="entry name" value="Nucleoside diphosphate kinase-like domain"/>
    <property type="match status" value="3"/>
</dbReference>
<feature type="domain" description="Nucleoside diphosphate kinase-like" evidence="8">
    <location>
        <begin position="153"/>
        <end position="294"/>
    </location>
</feature>
<dbReference type="GO" id="GO:0004550">
    <property type="term" value="F:nucleoside diphosphate kinase activity"/>
    <property type="evidence" value="ECO:0007669"/>
    <property type="project" value="InterPro"/>
</dbReference>
<proteinExistence type="inferred from homology"/>
<evidence type="ECO:0000256" key="7">
    <source>
        <dbReference type="RuleBase" id="RU004011"/>
    </source>
</evidence>
<dbReference type="PANTHER" id="PTHR46161:SF3">
    <property type="entry name" value="NUCLEOSIDE DIPHOSPHATE KINASE DDB_G0292928-RELATED"/>
    <property type="match status" value="1"/>
</dbReference>
<evidence type="ECO:0000256" key="2">
    <source>
        <dbReference type="ARBA" id="ARBA00022679"/>
    </source>
</evidence>
<evidence type="ECO:0000256" key="5">
    <source>
        <dbReference type="ARBA" id="ARBA00022840"/>
    </source>
</evidence>
<name>A0A0F7UHF5_NEOCL</name>
<keyword evidence="3" id="KW-0547">Nucleotide-binding</keyword>
<comment type="caution">
    <text evidence="6">Lacks conserved residue(s) required for the propagation of feature annotation.</text>
</comment>
<dbReference type="SMART" id="SM00562">
    <property type="entry name" value="NDK"/>
    <property type="match status" value="2"/>
</dbReference>
<keyword evidence="2" id="KW-0808">Transferase</keyword>
<reference evidence="9" key="1">
    <citation type="journal article" date="2015" name="PLoS ONE">
        <title>Comprehensive Evaluation of Toxoplasma gondii VEG and Neospora caninum LIV Genomes with Tachyzoite Stage Transcriptome and Proteome Defines Novel Transcript Features.</title>
        <authorList>
            <person name="Ramaprasad A."/>
            <person name="Mourier T."/>
            <person name="Naeem R."/>
            <person name="Malas T.B."/>
            <person name="Moussa E."/>
            <person name="Panigrahi A."/>
            <person name="Vermont S.J."/>
            <person name="Otto T.D."/>
            <person name="Wastling J."/>
            <person name="Pain A."/>
        </authorList>
    </citation>
    <scope>NUCLEOTIDE SEQUENCE</scope>
    <source>
        <strain evidence="9">Liverpool</strain>
    </source>
</reference>
<dbReference type="PROSITE" id="PS51374">
    <property type="entry name" value="NDPK_LIKE"/>
    <property type="match status" value="2"/>
</dbReference>
<dbReference type="GO" id="GO:0006241">
    <property type="term" value="P:CTP biosynthetic process"/>
    <property type="evidence" value="ECO:0007669"/>
    <property type="project" value="InterPro"/>
</dbReference>
<evidence type="ECO:0000313" key="9">
    <source>
        <dbReference type="EMBL" id="CEL67950.1"/>
    </source>
</evidence>
<evidence type="ECO:0000256" key="1">
    <source>
        <dbReference type="ARBA" id="ARBA00008142"/>
    </source>
</evidence>
<accession>A0A0F7UHF5</accession>